<evidence type="ECO:0000256" key="5">
    <source>
        <dbReference type="SAM" id="MobiDB-lite"/>
    </source>
</evidence>
<dbReference type="GO" id="GO:0000824">
    <property type="term" value="F:inositol-1,4,5,6-tetrakisphosphate 3-kinase activity"/>
    <property type="evidence" value="ECO:0007669"/>
    <property type="project" value="TreeGrafter"/>
</dbReference>
<reference evidence="6" key="1">
    <citation type="journal article" date="2020" name="Stud. Mycol.">
        <title>101 Dothideomycetes genomes: a test case for predicting lifestyles and emergence of pathogens.</title>
        <authorList>
            <person name="Haridas S."/>
            <person name="Albert R."/>
            <person name="Binder M."/>
            <person name="Bloem J."/>
            <person name="Labutti K."/>
            <person name="Salamov A."/>
            <person name="Andreopoulos B."/>
            <person name="Baker S."/>
            <person name="Barry K."/>
            <person name="Bills G."/>
            <person name="Bluhm B."/>
            <person name="Cannon C."/>
            <person name="Castanera R."/>
            <person name="Culley D."/>
            <person name="Daum C."/>
            <person name="Ezra D."/>
            <person name="Gonzalez J."/>
            <person name="Henrissat B."/>
            <person name="Kuo A."/>
            <person name="Liang C."/>
            <person name="Lipzen A."/>
            <person name="Lutzoni F."/>
            <person name="Magnuson J."/>
            <person name="Mondo S."/>
            <person name="Nolan M."/>
            <person name="Ohm R."/>
            <person name="Pangilinan J."/>
            <person name="Park H.-J."/>
            <person name="Ramirez L."/>
            <person name="Alfaro M."/>
            <person name="Sun H."/>
            <person name="Tritt A."/>
            <person name="Yoshinaga Y."/>
            <person name="Zwiers L.-H."/>
            <person name="Turgeon B."/>
            <person name="Goodwin S."/>
            <person name="Spatafora J."/>
            <person name="Crous P."/>
            <person name="Grigoriev I."/>
        </authorList>
    </citation>
    <scope>NUCLEOTIDE SEQUENCE</scope>
    <source>
        <strain evidence="6">Tuck. ex Michener</strain>
    </source>
</reference>
<keyword evidence="2 4" id="KW-0808">Transferase</keyword>
<protein>
    <recommendedName>
        <fullName evidence="4">Kinase</fullName>
        <ecNumber evidence="4">2.7.-.-</ecNumber>
    </recommendedName>
</protein>
<sequence length="326" mass="35986">MQFVSETETDSDSSSHGVLIDSTGDVVIKPCTEAEIDFYEKTLQLHRDFAAHMPTYMGQVRTKDDSNNDHHHAAVSSTPGTTLPSTALETETAIVLENLAAGFVRPNILDIKLGARLWADDAPLEKRARLDAVAASTTSGSLGFRVAGMRVWRGRPAGAVESEGRTDPEAGYQIYDRTYGRNFNTVTVKTAFDEFFLPADYACDIRARRHVVEKCVRELGELQEKLEKMECRMYSASILCVYEGDNSALDAAIREERFPGRLDSDEESSEPEVPKVATLKLIDFAHAKWTPGFGPDENLLQGVRSVHRILEDLLASSNTNGPTSDL</sequence>
<dbReference type="InterPro" id="IPR038286">
    <property type="entry name" value="IPK_sf"/>
</dbReference>
<dbReference type="Proteomes" id="UP000800092">
    <property type="component" value="Unassembled WGS sequence"/>
</dbReference>
<dbReference type="EC" id="2.7.-.-" evidence="4"/>
<evidence type="ECO:0000256" key="3">
    <source>
        <dbReference type="ARBA" id="ARBA00022777"/>
    </source>
</evidence>
<evidence type="ECO:0000256" key="1">
    <source>
        <dbReference type="ARBA" id="ARBA00007374"/>
    </source>
</evidence>
<dbReference type="AlphaFoldDB" id="A0A6A6GV52"/>
<organism evidence="6 7">
    <name type="scientific">Viridothelium virens</name>
    <name type="common">Speckled blister lichen</name>
    <name type="synonym">Trypethelium virens</name>
    <dbReference type="NCBI Taxonomy" id="1048519"/>
    <lineage>
        <taxon>Eukaryota</taxon>
        <taxon>Fungi</taxon>
        <taxon>Dikarya</taxon>
        <taxon>Ascomycota</taxon>
        <taxon>Pezizomycotina</taxon>
        <taxon>Dothideomycetes</taxon>
        <taxon>Dothideomycetes incertae sedis</taxon>
        <taxon>Trypetheliales</taxon>
        <taxon>Trypetheliaceae</taxon>
        <taxon>Viridothelium</taxon>
    </lineage>
</organism>
<dbReference type="PANTHER" id="PTHR12400:SF103">
    <property type="entry name" value="INOSITOL POLYPHOSPHATE MULTIKINASE"/>
    <property type="match status" value="1"/>
</dbReference>
<dbReference type="OrthoDB" id="338650at2759"/>
<dbReference type="GO" id="GO:0032958">
    <property type="term" value="P:inositol phosphate biosynthetic process"/>
    <property type="evidence" value="ECO:0007669"/>
    <property type="project" value="InterPro"/>
</dbReference>
<comment type="similarity">
    <text evidence="1 4">Belongs to the inositol phosphokinase (IPK) family.</text>
</comment>
<dbReference type="GO" id="GO:0008440">
    <property type="term" value="F:inositol-1,4,5-trisphosphate 3-kinase activity"/>
    <property type="evidence" value="ECO:0007669"/>
    <property type="project" value="TreeGrafter"/>
</dbReference>
<gene>
    <name evidence="6" type="ORF">EV356DRAFT_455413</name>
</gene>
<feature type="compositionally biased region" description="Polar residues" evidence="5">
    <location>
        <begin position="75"/>
        <end position="84"/>
    </location>
</feature>
<evidence type="ECO:0000256" key="2">
    <source>
        <dbReference type="ARBA" id="ARBA00022679"/>
    </source>
</evidence>
<dbReference type="EMBL" id="ML991857">
    <property type="protein sequence ID" value="KAF2229676.1"/>
    <property type="molecule type" value="Genomic_DNA"/>
</dbReference>
<feature type="compositionally biased region" description="Basic and acidic residues" evidence="5">
    <location>
        <begin position="61"/>
        <end position="72"/>
    </location>
</feature>
<dbReference type="PANTHER" id="PTHR12400">
    <property type="entry name" value="INOSITOL POLYPHOSPHATE KINASE"/>
    <property type="match status" value="1"/>
</dbReference>
<name>A0A6A6GV52_VIRVR</name>
<accession>A0A6A6GV52</accession>
<dbReference type="GO" id="GO:0005634">
    <property type="term" value="C:nucleus"/>
    <property type="evidence" value="ECO:0007669"/>
    <property type="project" value="TreeGrafter"/>
</dbReference>
<dbReference type="SUPFAM" id="SSF56104">
    <property type="entry name" value="SAICAR synthase-like"/>
    <property type="match status" value="1"/>
</dbReference>
<dbReference type="Gene3D" id="3.30.470.160">
    <property type="entry name" value="Inositol polyphosphate kinase"/>
    <property type="match status" value="1"/>
</dbReference>
<feature type="region of interest" description="Disordered" evidence="5">
    <location>
        <begin position="61"/>
        <end position="84"/>
    </location>
</feature>
<evidence type="ECO:0000256" key="4">
    <source>
        <dbReference type="RuleBase" id="RU363090"/>
    </source>
</evidence>
<evidence type="ECO:0000313" key="7">
    <source>
        <dbReference type="Proteomes" id="UP000800092"/>
    </source>
</evidence>
<dbReference type="InterPro" id="IPR005522">
    <property type="entry name" value="IPK"/>
</dbReference>
<keyword evidence="7" id="KW-1185">Reference proteome</keyword>
<dbReference type="GO" id="GO:0046854">
    <property type="term" value="P:phosphatidylinositol phosphate biosynthetic process"/>
    <property type="evidence" value="ECO:0007669"/>
    <property type="project" value="TreeGrafter"/>
</dbReference>
<evidence type="ECO:0000313" key="6">
    <source>
        <dbReference type="EMBL" id="KAF2229676.1"/>
    </source>
</evidence>
<dbReference type="Pfam" id="PF03770">
    <property type="entry name" value="IPK"/>
    <property type="match status" value="1"/>
</dbReference>
<dbReference type="GO" id="GO:0005737">
    <property type="term" value="C:cytoplasm"/>
    <property type="evidence" value="ECO:0007669"/>
    <property type="project" value="TreeGrafter"/>
</dbReference>
<proteinExistence type="inferred from homology"/>
<keyword evidence="3 4" id="KW-0418">Kinase</keyword>